<dbReference type="STRING" id="706587.Desti_3716"/>
<reference evidence="9" key="1">
    <citation type="submission" date="2012-06" db="EMBL/GenBank/DDBJ databases">
        <title>Complete sequence of chromosome of Desulfomonile tiedjei DSM 6799.</title>
        <authorList>
            <person name="Lucas S."/>
            <person name="Copeland A."/>
            <person name="Lapidus A."/>
            <person name="Glavina del Rio T."/>
            <person name="Dalin E."/>
            <person name="Tice H."/>
            <person name="Bruce D."/>
            <person name="Goodwin L."/>
            <person name="Pitluck S."/>
            <person name="Peters L."/>
            <person name="Ovchinnikova G."/>
            <person name="Zeytun A."/>
            <person name="Lu M."/>
            <person name="Kyrpides N."/>
            <person name="Mavromatis K."/>
            <person name="Ivanova N."/>
            <person name="Brettin T."/>
            <person name="Detter J.C."/>
            <person name="Han C."/>
            <person name="Larimer F."/>
            <person name="Land M."/>
            <person name="Hauser L."/>
            <person name="Markowitz V."/>
            <person name="Cheng J.-F."/>
            <person name="Hugenholtz P."/>
            <person name="Woyke T."/>
            <person name="Wu D."/>
            <person name="Spring S."/>
            <person name="Schroeder M."/>
            <person name="Brambilla E."/>
            <person name="Klenk H.-P."/>
            <person name="Eisen J.A."/>
        </authorList>
    </citation>
    <scope>NUCLEOTIDE SEQUENCE [LARGE SCALE GENOMIC DNA]</scope>
    <source>
        <strain evidence="9">ATCC 49306 / DSM 6799 / DCB-1</strain>
    </source>
</reference>
<name>I4C9X0_DESTA</name>
<sequence>MPRSIRDIAILLILIGGGLIILFSSPKENESGPAGRVVYAVVRPFQQAISSVRGKTVYLWSTYIDLVNVKSENEKLKGEVTKLRQDTIALVEKELENRRLRKLLLLKTRSEFPTLVAQIIADDAVGWYKTIIINKGSEDGLAPDMPVVVPEGVLGKVAKTASEVSRVTLLTDPNLSLDCRILRTRDRAILNGALKKGCLLRYISLNSDIKPGDQVITSGLDGVFPKGLTVGTVESVHKGADGLFMEAQVKPAANFGEVEEVLVILEQKGGFDVSPGLEDKR</sequence>
<keyword evidence="3 5" id="KW-0133">Cell shape</keyword>
<comment type="similarity">
    <text evidence="1 5">Belongs to the MreC family.</text>
</comment>
<protein>
    <recommendedName>
        <fullName evidence="2 5">Cell shape-determining protein MreC</fullName>
    </recommendedName>
    <alternativeName>
        <fullName evidence="4 5">Cell shape protein MreC</fullName>
    </alternativeName>
</protein>
<evidence type="ECO:0000256" key="4">
    <source>
        <dbReference type="ARBA" id="ARBA00032089"/>
    </source>
</evidence>
<dbReference type="HOGENOM" id="CLU_042663_1_0_7"/>
<dbReference type="InterPro" id="IPR042175">
    <property type="entry name" value="Cell/Rod_MreC_2"/>
</dbReference>
<proteinExistence type="inferred from homology"/>
<dbReference type="PANTHER" id="PTHR34138">
    <property type="entry name" value="CELL SHAPE-DETERMINING PROTEIN MREC"/>
    <property type="match status" value="1"/>
</dbReference>
<gene>
    <name evidence="8" type="ordered locus">Desti_3716</name>
</gene>
<evidence type="ECO:0000313" key="9">
    <source>
        <dbReference type="Proteomes" id="UP000006055"/>
    </source>
</evidence>
<evidence type="ECO:0000256" key="2">
    <source>
        <dbReference type="ARBA" id="ARBA00013855"/>
    </source>
</evidence>
<dbReference type="PATRIC" id="fig|706587.4.peg.4225"/>
<dbReference type="NCBIfam" id="TIGR00219">
    <property type="entry name" value="mreC"/>
    <property type="match status" value="1"/>
</dbReference>
<dbReference type="AlphaFoldDB" id="I4C9X0"/>
<dbReference type="PIRSF" id="PIRSF038471">
    <property type="entry name" value="MreC"/>
    <property type="match status" value="1"/>
</dbReference>
<keyword evidence="9" id="KW-1185">Reference proteome</keyword>
<evidence type="ECO:0000256" key="6">
    <source>
        <dbReference type="SAM" id="Phobius"/>
    </source>
</evidence>
<dbReference type="InterPro" id="IPR007221">
    <property type="entry name" value="MreC"/>
</dbReference>
<dbReference type="Gene3D" id="2.40.10.350">
    <property type="entry name" value="Rod shape-determining protein MreC, domain 2"/>
    <property type="match status" value="1"/>
</dbReference>
<evidence type="ECO:0000313" key="8">
    <source>
        <dbReference type="EMBL" id="AFM26361.1"/>
    </source>
</evidence>
<evidence type="ECO:0000256" key="1">
    <source>
        <dbReference type="ARBA" id="ARBA00009369"/>
    </source>
</evidence>
<evidence type="ECO:0000256" key="3">
    <source>
        <dbReference type="ARBA" id="ARBA00022960"/>
    </source>
</evidence>
<feature type="domain" description="Rod shape-determining protein MreC beta-barrel core" evidence="7">
    <location>
        <begin position="119"/>
        <end position="264"/>
    </location>
</feature>
<dbReference type="PANTHER" id="PTHR34138:SF1">
    <property type="entry name" value="CELL SHAPE-DETERMINING PROTEIN MREC"/>
    <property type="match status" value="1"/>
</dbReference>
<dbReference type="Gene3D" id="2.40.10.340">
    <property type="entry name" value="Rod shape-determining protein MreC, domain 1"/>
    <property type="match status" value="1"/>
</dbReference>
<comment type="function">
    <text evidence="5">Involved in formation and maintenance of cell shape.</text>
</comment>
<dbReference type="EMBL" id="CP003360">
    <property type="protein sequence ID" value="AFM26361.1"/>
    <property type="molecule type" value="Genomic_DNA"/>
</dbReference>
<keyword evidence="6" id="KW-0812">Transmembrane</keyword>
<dbReference type="RefSeq" id="WP_014811489.1">
    <property type="nucleotide sequence ID" value="NC_018025.1"/>
</dbReference>
<dbReference type="GO" id="GO:0008360">
    <property type="term" value="P:regulation of cell shape"/>
    <property type="evidence" value="ECO:0007669"/>
    <property type="project" value="UniProtKB-KW"/>
</dbReference>
<dbReference type="InterPro" id="IPR055342">
    <property type="entry name" value="MreC_beta-barrel_core"/>
</dbReference>
<evidence type="ECO:0000259" key="7">
    <source>
        <dbReference type="Pfam" id="PF04085"/>
    </source>
</evidence>
<dbReference type="eggNOG" id="COG1792">
    <property type="taxonomic scope" value="Bacteria"/>
</dbReference>
<organism evidence="8 9">
    <name type="scientific">Desulfomonile tiedjei (strain ATCC 49306 / DSM 6799 / DCB-1)</name>
    <dbReference type="NCBI Taxonomy" id="706587"/>
    <lineage>
        <taxon>Bacteria</taxon>
        <taxon>Pseudomonadati</taxon>
        <taxon>Thermodesulfobacteriota</taxon>
        <taxon>Desulfomonilia</taxon>
        <taxon>Desulfomonilales</taxon>
        <taxon>Desulfomonilaceae</taxon>
        <taxon>Desulfomonile</taxon>
    </lineage>
</organism>
<dbReference type="Proteomes" id="UP000006055">
    <property type="component" value="Chromosome"/>
</dbReference>
<dbReference type="GO" id="GO:0005886">
    <property type="term" value="C:plasma membrane"/>
    <property type="evidence" value="ECO:0007669"/>
    <property type="project" value="TreeGrafter"/>
</dbReference>
<evidence type="ECO:0000256" key="5">
    <source>
        <dbReference type="PIRNR" id="PIRNR038471"/>
    </source>
</evidence>
<keyword evidence="6" id="KW-0472">Membrane</keyword>
<feature type="transmembrane region" description="Helical" evidence="6">
    <location>
        <begin position="7"/>
        <end position="24"/>
    </location>
</feature>
<accession>I4C9X0</accession>
<keyword evidence="6" id="KW-1133">Transmembrane helix</keyword>
<dbReference type="KEGG" id="dti:Desti_3716"/>
<dbReference type="Pfam" id="PF04085">
    <property type="entry name" value="MreC"/>
    <property type="match status" value="1"/>
</dbReference>
<dbReference type="InterPro" id="IPR042177">
    <property type="entry name" value="Cell/Rod_1"/>
</dbReference>
<dbReference type="OrthoDB" id="9808025at2"/>